<proteinExistence type="predicted"/>
<evidence type="ECO:0000313" key="2">
    <source>
        <dbReference type="Proteomes" id="UP000535589"/>
    </source>
</evidence>
<organism evidence="1 2">
    <name type="scientific">Vibrio agarilyticus</name>
    <dbReference type="NCBI Taxonomy" id="2726741"/>
    <lineage>
        <taxon>Bacteria</taxon>
        <taxon>Pseudomonadati</taxon>
        <taxon>Pseudomonadota</taxon>
        <taxon>Gammaproteobacteria</taxon>
        <taxon>Vibrionales</taxon>
        <taxon>Vibrionaceae</taxon>
        <taxon>Vibrio</taxon>
    </lineage>
</organism>
<comment type="caution">
    <text evidence="1">The sequence shown here is derived from an EMBL/GenBank/DDBJ whole genome shotgun (WGS) entry which is preliminary data.</text>
</comment>
<keyword evidence="2" id="KW-1185">Reference proteome</keyword>
<dbReference type="RefSeq" id="WP_168834478.1">
    <property type="nucleotide sequence ID" value="NZ_JABAIK010000001.1"/>
</dbReference>
<dbReference type="EMBL" id="JABAIK010000001">
    <property type="protein sequence ID" value="NLS11370.1"/>
    <property type="molecule type" value="Genomic_DNA"/>
</dbReference>
<name>A0A7X8TMM5_9VIBR</name>
<protein>
    <submittedName>
        <fullName evidence="1">YdgA family protein</fullName>
    </submittedName>
</protein>
<dbReference type="Pfam" id="PF06097">
    <property type="entry name" value="DUF945"/>
    <property type="match status" value="1"/>
</dbReference>
<accession>A0A7X8TMM5</accession>
<dbReference type="InterPro" id="IPR010352">
    <property type="entry name" value="DUF945"/>
</dbReference>
<reference evidence="1 2" key="1">
    <citation type="submission" date="2020-04" db="EMBL/GenBank/DDBJ databases">
        <title>Vibrio sp. SM6, a novel species isolated from seawater.</title>
        <authorList>
            <person name="Wang X."/>
        </authorList>
    </citation>
    <scope>NUCLEOTIDE SEQUENCE [LARGE SCALE GENOMIC DNA]</scope>
    <source>
        <strain evidence="1 2">SM6</strain>
    </source>
</reference>
<sequence>MTNLKKWAGAGGALALILCWPLAVGQIGQSVVEKELNNRELALVDVTVESYDRGYLSSTVMTRLTVRDAALQAQLKAEGLPDSYLVHSTLSHGLASISAKSTLANVTWPLTLNTTTQLNGDTEFDFQLAAIRQSELKPGLTVSVDASSFTGNVAIDGLMQFALTVPSVRVTNPEGAHLTLTQVQGTGEGRNNGGYWLGTQSLKLKRVAFEEPQAVTITSDDIVITSDTQLNENGSRITSDTRAVLGALQLPDEPTVNDLTFGFSMSQLDVTAFNGIVDALQHQNEADALEPAVVLGHLDTLFNKGFAVAIDEFSMRIDDGTMNASVHWQVPEGTTGLKQNPMQLLAKTNGEMKSYVSQTLVEKYPNLQQGVDELIISEMAEEVQGGYQMNTQLLNGNIQFANGEQVPLFNLLMPIFM</sequence>
<dbReference type="AlphaFoldDB" id="A0A7X8TMM5"/>
<gene>
    <name evidence="1" type="ORF">HGP28_00530</name>
</gene>
<dbReference type="Proteomes" id="UP000535589">
    <property type="component" value="Unassembled WGS sequence"/>
</dbReference>
<evidence type="ECO:0000313" key="1">
    <source>
        <dbReference type="EMBL" id="NLS11370.1"/>
    </source>
</evidence>